<dbReference type="PANTHER" id="PTHR22684:SF0">
    <property type="entry name" value="RIBOSOME QUALITY CONTROL COMPLEX SUBUNIT TCF25"/>
    <property type="match status" value="1"/>
</dbReference>
<dbReference type="Proteomes" id="UP000694546">
    <property type="component" value="Chromosome 14"/>
</dbReference>
<evidence type="ECO:0000256" key="1">
    <source>
        <dbReference type="SAM" id="MobiDB-lite"/>
    </source>
</evidence>
<organism evidence="2 3">
    <name type="scientific">Gadus morhua</name>
    <name type="common">Atlantic cod</name>
    <dbReference type="NCBI Taxonomy" id="8049"/>
    <lineage>
        <taxon>Eukaryota</taxon>
        <taxon>Metazoa</taxon>
        <taxon>Chordata</taxon>
        <taxon>Craniata</taxon>
        <taxon>Vertebrata</taxon>
        <taxon>Euteleostomi</taxon>
        <taxon>Actinopterygii</taxon>
        <taxon>Neopterygii</taxon>
        <taxon>Teleostei</taxon>
        <taxon>Neoteleostei</taxon>
        <taxon>Acanthomorphata</taxon>
        <taxon>Zeiogadaria</taxon>
        <taxon>Gadariae</taxon>
        <taxon>Gadiformes</taxon>
        <taxon>Gadoidei</taxon>
        <taxon>Gadidae</taxon>
        <taxon>Gadus</taxon>
    </lineage>
</organism>
<reference evidence="2" key="2">
    <citation type="submission" date="2025-09" db="UniProtKB">
        <authorList>
            <consortium name="Ensembl"/>
        </authorList>
    </citation>
    <scope>IDENTIFICATION</scope>
</reference>
<dbReference type="Ensembl" id="ENSGMOT00000077217.1">
    <property type="protein sequence ID" value="ENSGMOP00000041798.1"/>
    <property type="gene ID" value="ENSGMOG00000003733.2"/>
</dbReference>
<dbReference type="GeneTree" id="ENSGT00390000005563"/>
<dbReference type="InterPro" id="IPR006994">
    <property type="entry name" value="TCF25/Rqc1"/>
</dbReference>
<protein>
    <submittedName>
        <fullName evidence="2">Transcription factor 25 (basic helix-loop-helix)</fullName>
    </submittedName>
</protein>
<gene>
    <name evidence="2" type="primary">TCF25</name>
    <name evidence="2" type="synonym">tcf25</name>
</gene>
<feature type="region of interest" description="Disordered" evidence="1">
    <location>
        <begin position="1"/>
        <end position="43"/>
    </location>
</feature>
<feature type="compositionally biased region" description="Low complexity" evidence="1">
    <location>
        <begin position="16"/>
        <end position="31"/>
    </location>
</feature>
<dbReference type="Gene3D" id="1.25.40.10">
    <property type="entry name" value="Tetratricopeptide repeat domain"/>
    <property type="match status" value="1"/>
</dbReference>
<evidence type="ECO:0000313" key="3">
    <source>
        <dbReference type="Proteomes" id="UP000694546"/>
    </source>
</evidence>
<name>A0A8C5B677_GADMO</name>
<dbReference type="SUPFAM" id="SSF48452">
    <property type="entry name" value="TPR-like"/>
    <property type="match status" value="1"/>
</dbReference>
<proteinExistence type="predicted"/>
<keyword evidence="3" id="KW-1185">Reference proteome</keyword>
<feature type="compositionally biased region" description="Basic residues" evidence="1">
    <location>
        <begin position="1"/>
        <end position="13"/>
    </location>
</feature>
<evidence type="ECO:0000313" key="2">
    <source>
        <dbReference type="Ensembl" id="ENSGMOP00000041798.1"/>
    </source>
</evidence>
<dbReference type="InterPro" id="IPR011990">
    <property type="entry name" value="TPR-like_helical_dom_sf"/>
</dbReference>
<dbReference type="AlphaFoldDB" id="A0A8C5B677"/>
<accession>A0A8C5B677</accession>
<dbReference type="Pfam" id="PF04910">
    <property type="entry name" value="Tcf25"/>
    <property type="match status" value="1"/>
</dbReference>
<dbReference type="PANTHER" id="PTHR22684">
    <property type="entry name" value="NULP1-RELATED"/>
    <property type="match status" value="1"/>
</dbReference>
<dbReference type="GO" id="GO:1990112">
    <property type="term" value="C:RQC complex"/>
    <property type="evidence" value="ECO:0007669"/>
    <property type="project" value="TreeGrafter"/>
</dbReference>
<sequence length="622" mass="71611">MSSRALRRLKGKQRGQEALDLGDLGEELGQAAEDEEPLEDVGPPSKNSVNLIFFEAVKQLIFPVISIFSFPRNMYLIILHGLPGLLQQLLQLALLCLKEDVADDDIDALLKTIEDTNGQTLQSEHSGGSDGRSPIYVEHRNLNPETELKRYFGARAVLGDQRPRQRQRQYHRTTWMTVPKEPWPRFSRPGISMSLVQSKEGLHYFTFEHSRDYQQVQFKFMDAVDSMNNNNILTLLLTNPYHIDSLLQLSDVCRIHEDPEMARELIERALYSFECSFHPLFSLTSGTCRLDFLRPENRAFYLALYKHMMFLENRGCPRTALEYCKLILSLDPESDPFCMLLLIDFLALRSREYHSIIRLYQDWEEHRNLSQLPNFAFSAALCHFHLSQEDETKQEEREKHRQSADRLLQHALIMFPGLLTPLLDLCTVQPDAAVAAHAFFGPKSQIGQSPALAELTSLYVGRTHLLWREGGVLLWLEECVKEVLLRVDAKDPLVEDGLNKRKQRYQSAPRAIHRHVLLSEIKEATSFLPLDVTTQPGMGFDPLPPLDSVTSYTRPESTLSLFFRSLLPSFNLQEEQEVAQAGRELYPEVNRLMVAMRDVLANIQFQEPPRDDHPDRDEEEWN</sequence>
<reference evidence="2" key="1">
    <citation type="submission" date="2025-08" db="UniProtKB">
        <authorList>
            <consortium name="Ensembl"/>
        </authorList>
    </citation>
    <scope>IDENTIFICATION</scope>
</reference>